<dbReference type="Proteomes" id="UP000256919">
    <property type="component" value="Unassembled WGS sequence"/>
</dbReference>
<sequence length="201" mass="22590">MTQIISPAFKRLKLKIMKTVFTKILVLAITLGSLTSYANAKTDIILSSKLVSKGDHISVSDAAGVVLYSGSINYNGNIKNLYDFSQLQDGVYTVEVNKDFEIDINSIKVKANKVTFLETTSKKIFKPVFRLNDSQLIISKLAMDSNEMDVELYFKNDIILSETIKGSDVLNRIYKLDQNLKGEYTAIIRANGRVFVENFKI</sequence>
<keyword evidence="2" id="KW-1185">Reference proteome</keyword>
<accession>A0A3D9LPK7</accession>
<dbReference type="AlphaFoldDB" id="A0A3D9LPK7"/>
<reference evidence="1 2" key="1">
    <citation type="submission" date="2018-07" db="EMBL/GenBank/DDBJ databases">
        <title>Genomic Encyclopedia of Type Strains, Phase III (KMG-III): the genomes of soil and plant-associated and newly described type strains.</title>
        <authorList>
            <person name="Whitman W."/>
        </authorList>
    </citation>
    <scope>NUCLEOTIDE SEQUENCE [LARGE SCALE GENOMIC DNA]</scope>
    <source>
        <strain evidence="1 2">CECT 7948</strain>
    </source>
</reference>
<proteinExistence type="predicted"/>
<comment type="caution">
    <text evidence="1">The sequence shown here is derived from an EMBL/GenBank/DDBJ whole genome shotgun (WGS) entry which is preliminary data.</text>
</comment>
<gene>
    <name evidence="1" type="ORF">DFQ09_10746</name>
</gene>
<evidence type="ECO:0000313" key="1">
    <source>
        <dbReference type="EMBL" id="REE08367.1"/>
    </source>
</evidence>
<dbReference type="EMBL" id="QREI01000007">
    <property type="protein sequence ID" value="REE08367.1"/>
    <property type="molecule type" value="Genomic_DNA"/>
</dbReference>
<protein>
    <submittedName>
        <fullName evidence="1">Uncharacterized protein</fullName>
    </submittedName>
</protein>
<name>A0A3D9LPK7_9FLAO</name>
<organism evidence="1 2">
    <name type="scientific">Winogradskyella pacifica</name>
    <dbReference type="NCBI Taxonomy" id="664642"/>
    <lineage>
        <taxon>Bacteria</taxon>
        <taxon>Pseudomonadati</taxon>
        <taxon>Bacteroidota</taxon>
        <taxon>Flavobacteriia</taxon>
        <taxon>Flavobacteriales</taxon>
        <taxon>Flavobacteriaceae</taxon>
        <taxon>Winogradskyella</taxon>
    </lineage>
</organism>
<evidence type="ECO:0000313" key="2">
    <source>
        <dbReference type="Proteomes" id="UP000256919"/>
    </source>
</evidence>